<dbReference type="KEGG" id="ccos:Pan44_32370"/>
<protein>
    <submittedName>
        <fullName evidence="2">Uncharacterized protein</fullName>
    </submittedName>
</protein>
<name>A0A517SGC9_9PLAN</name>
<dbReference type="EMBL" id="CP036271">
    <property type="protein sequence ID" value="QDT55195.1"/>
    <property type="molecule type" value="Genomic_DNA"/>
</dbReference>
<feature type="transmembrane region" description="Helical" evidence="1">
    <location>
        <begin position="12"/>
        <end position="35"/>
    </location>
</feature>
<dbReference type="InParanoid" id="A0A517SGC9"/>
<evidence type="ECO:0000313" key="2">
    <source>
        <dbReference type="EMBL" id="QDT55195.1"/>
    </source>
</evidence>
<dbReference type="Proteomes" id="UP000315700">
    <property type="component" value="Chromosome"/>
</dbReference>
<keyword evidence="1" id="KW-0812">Transmembrane</keyword>
<evidence type="ECO:0000313" key="3">
    <source>
        <dbReference type="Proteomes" id="UP000315700"/>
    </source>
</evidence>
<keyword evidence="1" id="KW-1133">Transmembrane helix</keyword>
<sequence length="116" mass="12357">MTMPGTDEARRPVVTNAIIFVSAGVLIALAELGLINQTLTPYVVACGLVGILASVGLSATRKRREQELAIAREDEAIRRLSRHLTPPQAPPLPLEFGGDPVAELFAAPPEPARKLP</sequence>
<dbReference type="AlphaFoldDB" id="A0A517SGC9"/>
<feature type="transmembrane region" description="Helical" evidence="1">
    <location>
        <begin position="41"/>
        <end position="59"/>
    </location>
</feature>
<keyword evidence="3" id="KW-1185">Reference proteome</keyword>
<organism evidence="2 3">
    <name type="scientific">Caulifigura coniformis</name>
    <dbReference type="NCBI Taxonomy" id="2527983"/>
    <lineage>
        <taxon>Bacteria</taxon>
        <taxon>Pseudomonadati</taxon>
        <taxon>Planctomycetota</taxon>
        <taxon>Planctomycetia</taxon>
        <taxon>Planctomycetales</taxon>
        <taxon>Planctomycetaceae</taxon>
        <taxon>Caulifigura</taxon>
    </lineage>
</organism>
<evidence type="ECO:0000256" key="1">
    <source>
        <dbReference type="SAM" id="Phobius"/>
    </source>
</evidence>
<keyword evidence="1" id="KW-0472">Membrane</keyword>
<reference evidence="2 3" key="1">
    <citation type="submission" date="2019-02" db="EMBL/GenBank/DDBJ databases">
        <title>Deep-cultivation of Planctomycetes and their phenomic and genomic characterization uncovers novel biology.</title>
        <authorList>
            <person name="Wiegand S."/>
            <person name="Jogler M."/>
            <person name="Boedeker C."/>
            <person name="Pinto D."/>
            <person name="Vollmers J."/>
            <person name="Rivas-Marin E."/>
            <person name="Kohn T."/>
            <person name="Peeters S.H."/>
            <person name="Heuer A."/>
            <person name="Rast P."/>
            <person name="Oberbeckmann S."/>
            <person name="Bunk B."/>
            <person name="Jeske O."/>
            <person name="Meyerdierks A."/>
            <person name="Storesund J.E."/>
            <person name="Kallscheuer N."/>
            <person name="Luecker S."/>
            <person name="Lage O.M."/>
            <person name="Pohl T."/>
            <person name="Merkel B.J."/>
            <person name="Hornburger P."/>
            <person name="Mueller R.-W."/>
            <person name="Bruemmer F."/>
            <person name="Labrenz M."/>
            <person name="Spormann A.M."/>
            <person name="Op den Camp H."/>
            <person name="Overmann J."/>
            <person name="Amann R."/>
            <person name="Jetten M.S.M."/>
            <person name="Mascher T."/>
            <person name="Medema M.H."/>
            <person name="Devos D.P."/>
            <person name="Kaster A.-K."/>
            <person name="Ovreas L."/>
            <person name="Rohde M."/>
            <person name="Galperin M.Y."/>
            <person name="Jogler C."/>
        </authorList>
    </citation>
    <scope>NUCLEOTIDE SEQUENCE [LARGE SCALE GENOMIC DNA]</scope>
    <source>
        <strain evidence="2 3">Pan44</strain>
    </source>
</reference>
<proteinExistence type="predicted"/>
<gene>
    <name evidence="2" type="ORF">Pan44_32370</name>
</gene>
<accession>A0A517SGC9</accession>